<dbReference type="InterPro" id="IPR021933">
    <property type="entry name" value="SERRATE/Ars2_N"/>
</dbReference>
<feature type="domain" description="SERRATE/Ars2 C-terminal" evidence="5">
    <location>
        <begin position="516"/>
        <end position="710"/>
    </location>
</feature>
<feature type="compositionally biased region" description="Basic and acidic residues" evidence="4">
    <location>
        <begin position="262"/>
        <end position="282"/>
    </location>
</feature>
<dbReference type="GO" id="GO:0031053">
    <property type="term" value="P:primary miRNA processing"/>
    <property type="evidence" value="ECO:0007669"/>
    <property type="project" value="TreeGrafter"/>
</dbReference>
<feature type="region of interest" description="Disordered" evidence="4">
    <location>
        <begin position="678"/>
        <end position="717"/>
    </location>
</feature>
<dbReference type="GO" id="GO:0016604">
    <property type="term" value="C:nuclear body"/>
    <property type="evidence" value="ECO:0007669"/>
    <property type="project" value="TreeGrafter"/>
</dbReference>
<keyword evidence="3" id="KW-0539">Nucleus</keyword>
<feature type="region of interest" description="Disordered" evidence="4">
    <location>
        <begin position="262"/>
        <end position="288"/>
    </location>
</feature>
<keyword evidence="8" id="KW-1185">Reference proteome</keyword>
<accession>A0A672RJE8</accession>
<dbReference type="Pfam" id="PF12066">
    <property type="entry name" value="SERRATE_Ars2_N"/>
    <property type="match status" value="1"/>
</dbReference>
<evidence type="ECO:0000256" key="1">
    <source>
        <dbReference type="ARBA" id="ARBA00004123"/>
    </source>
</evidence>
<dbReference type="PANTHER" id="PTHR13165">
    <property type="entry name" value="ARSENITE-RESISTANCE PROTEIN 2"/>
    <property type="match status" value="1"/>
</dbReference>
<protein>
    <submittedName>
        <fullName evidence="7">Serrate RNA effector molecule homolog</fullName>
    </submittedName>
</protein>
<feature type="region of interest" description="Disordered" evidence="4">
    <location>
        <begin position="631"/>
        <end position="655"/>
    </location>
</feature>
<feature type="domain" description="SERRATE/Ars2 N-terminal" evidence="6">
    <location>
        <begin position="87"/>
        <end position="190"/>
    </location>
</feature>
<gene>
    <name evidence="7" type="primary">srrt</name>
</gene>
<evidence type="ECO:0000256" key="4">
    <source>
        <dbReference type="SAM" id="MobiDB-lite"/>
    </source>
</evidence>
<organism evidence="7 8">
    <name type="scientific">Sinocyclocheilus grahami</name>
    <name type="common">Dianchi golden-line fish</name>
    <name type="synonym">Barbus grahami</name>
    <dbReference type="NCBI Taxonomy" id="75366"/>
    <lineage>
        <taxon>Eukaryota</taxon>
        <taxon>Metazoa</taxon>
        <taxon>Chordata</taxon>
        <taxon>Craniata</taxon>
        <taxon>Vertebrata</taxon>
        <taxon>Euteleostomi</taxon>
        <taxon>Actinopterygii</taxon>
        <taxon>Neopterygii</taxon>
        <taxon>Teleostei</taxon>
        <taxon>Ostariophysi</taxon>
        <taxon>Cypriniformes</taxon>
        <taxon>Cyprinidae</taxon>
        <taxon>Cyprininae</taxon>
        <taxon>Sinocyclocheilus</taxon>
    </lineage>
</organism>
<dbReference type="InterPro" id="IPR039727">
    <property type="entry name" value="SE/Ars2"/>
</dbReference>
<comment type="similarity">
    <text evidence="2">Belongs to the ARS2 family.</text>
</comment>
<dbReference type="Proteomes" id="UP000472262">
    <property type="component" value="Unassembled WGS sequence"/>
</dbReference>
<evidence type="ECO:0000313" key="7">
    <source>
        <dbReference type="Ensembl" id="ENSSGRP00000088781.1"/>
    </source>
</evidence>
<sequence>MKPKRSNACIKLFYMLLRDDHGGDPYHGGYDLGYGGGGGPSYAPPQPWGHPDMHLMQPHHGIPIQARLGNIHDMDLGPPLPVMKTFKEFLLSLDDSVDETESVKRYNEYKIDFRRQQMQDFFLAHKDEEWFRSKYHPDEAGRRKAEAHSALQNRLNVYMYLMDNNWFEPVSLEIEHAPQITKILDAGKEKCFSFASFKCLKNLNCHLLNLLSFQTVSIGNDELWRSVTRLSKKRKRKHSGDSEDEASLCFWSFKAADVKERTEEQKEREKEKQKKPKDDQPPRPRPLHRTCSLFMRSIAPTISKAEIVALCRRYPGFMRVCLSEPQPERRFFRRCWVTFDRGVNIKEICWNLQNIRLRDCELAPGVNRDLARRVRNVNGITQHKQVLRNDIKLAAKLIHALDDRERVWSHKPREETHTLELPAQNPILKNITDYLIEEVSAEEEELLGSAGGADSEEGSKEGNPTEITVERDEKLVKVLDRLLFYLRIIHSIDYYNTCEYPSEDEMPNRCGIIHVRGPIPPNRITHREVADWQKTFEEKLGHLFSVKESLSEDEAAKMGRKDPEQEVEKFVLANTQELGKDKWLCPLSGKKFKGPEFVRKHILNKHGDKIEEVKKEVVFFNNFLMDAKRPSIPEMKPPPPPGPGQGVLSPGGLPFPPQGPQGLMGFGQPRPPVMGYGGGPPYPPNQYGGGGRGNYDNFRGQGGYPGKPRNNRMMRGDPRNIIEYRDLDAPDDVDFF</sequence>
<dbReference type="AlphaFoldDB" id="A0A672RJE8"/>
<evidence type="ECO:0000313" key="8">
    <source>
        <dbReference type="Proteomes" id="UP000472262"/>
    </source>
</evidence>
<reference evidence="7" key="1">
    <citation type="submission" date="2025-08" db="UniProtKB">
        <authorList>
            <consortium name="Ensembl"/>
        </authorList>
    </citation>
    <scope>IDENTIFICATION</scope>
</reference>
<evidence type="ECO:0000256" key="3">
    <source>
        <dbReference type="ARBA" id="ARBA00023242"/>
    </source>
</evidence>
<proteinExistence type="inferred from homology"/>
<evidence type="ECO:0000256" key="2">
    <source>
        <dbReference type="ARBA" id="ARBA00005407"/>
    </source>
</evidence>
<dbReference type="PANTHER" id="PTHR13165:SF0">
    <property type="entry name" value="SERRATE RNA EFFECTOR MOLECULE HOMOLOG"/>
    <property type="match status" value="1"/>
</dbReference>
<reference evidence="7" key="2">
    <citation type="submission" date="2025-09" db="UniProtKB">
        <authorList>
            <consortium name="Ensembl"/>
        </authorList>
    </citation>
    <scope>IDENTIFICATION</scope>
</reference>
<dbReference type="InterPro" id="IPR007042">
    <property type="entry name" value="SERRATE/Ars2_C"/>
</dbReference>
<evidence type="ECO:0000259" key="6">
    <source>
        <dbReference type="Pfam" id="PF12066"/>
    </source>
</evidence>
<dbReference type="Pfam" id="PF04959">
    <property type="entry name" value="ARS2"/>
    <property type="match status" value="1"/>
</dbReference>
<name>A0A672RJE8_SINGR</name>
<comment type="subcellular location">
    <subcellularLocation>
        <location evidence="1">Nucleus</location>
    </subcellularLocation>
</comment>
<dbReference type="Ensembl" id="ENSSGRT00000094513.1">
    <property type="protein sequence ID" value="ENSSGRP00000088781.1"/>
    <property type="gene ID" value="ENSSGRG00000044556.1"/>
</dbReference>
<evidence type="ECO:0000259" key="5">
    <source>
        <dbReference type="Pfam" id="PF04959"/>
    </source>
</evidence>